<proteinExistence type="predicted"/>
<dbReference type="AlphaFoldDB" id="A0A2X0MHF5"/>
<keyword evidence="9" id="KW-1185">Reference proteome</keyword>
<gene>
    <name evidence="8" type="primary">BQ5605_C008g05321</name>
    <name evidence="8" type="ORF">BQ5605_C008G05321</name>
</gene>
<accession>A0A2X0MHF5</accession>
<evidence type="ECO:0000313" key="8">
    <source>
        <dbReference type="EMBL" id="SGY80184.1"/>
    </source>
</evidence>
<dbReference type="PANTHER" id="PTHR28538:SF1">
    <property type="entry name" value="INTEGRAL INNER NUCLEAR MEMBRANE PROTEIN IMA1"/>
    <property type="match status" value="1"/>
</dbReference>
<feature type="transmembrane region" description="Helical" evidence="6">
    <location>
        <begin position="223"/>
        <end position="241"/>
    </location>
</feature>
<keyword evidence="3 6" id="KW-1133">Transmembrane helix</keyword>
<dbReference type="STRING" id="796604.A0A2X0MHF5"/>
<dbReference type="EMBL" id="FQNC01000048">
    <property type="protein sequence ID" value="SGY80184.1"/>
    <property type="molecule type" value="Genomic_DNA"/>
</dbReference>
<dbReference type="GO" id="GO:0044732">
    <property type="term" value="C:mitotic spindle pole body"/>
    <property type="evidence" value="ECO:0007669"/>
    <property type="project" value="TreeGrafter"/>
</dbReference>
<evidence type="ECO:0000256" key="1">
    <source>
        <dbReference type="ARBA" id="ARBA00004473"/>
    </source>
</evidence>
<dbReference type="GO" id="GO:0034992">
    <property type="term" value="C:microtubule organizing center attachment site"/>
    <property type="evidence" value="ECO:0007669"/>
    <property type="project" value="TreeGrafter"/>
</dbReference>
<feature type="domain" description="Ima1 N-terminal" evidence="7">
    <location>
        <begin position="53"/>
        <end position="172"/>
    </location>
</feature>
<evidence type="ECO:0000256" key="6">
    <source>
        <dbReference type="SAM" id="Phobius"/>
    </source>
</evidence>
<feature type="transmembrane region" description="Helical" evidence="6">
    <location>
        <begin position="253"/>
        <end position="272"/>
    </location>
</feature>
<feature type="transmembrane region" description="Helical" evidence="6">
    <location>
        <begin position="292"/>
        <end position="310"/>
    </location>
</feature>
<dbReference type="Proteomes" id="UP000249464">
    <property type="component" value="Unassembled WGS sequence"/>
</dbReference>
<reference evidence="8 9" key="1">
    <citation type="submission" date="2016-11" db="EMBL/GenBank/DDBJ databases">
        <authorList>
            <person name="Jaros S."/>
            <person name="Januszkiewicz K."/>
            <person name="Wedrychowicz H."/>
        </authorList>
    </citation>
    <scope>NUCLEOTIDE SEQUENCE [LARGE SCALE GENOMIC DNA]</scope>
</reference>
<keyword evidence="2 6" id="KW-0812">Transmembrane</keyword>
<evidence type="ECO:0000259" key="7">
    <source>
        <dbReference type="Pfam" id="PF09779"/>
    </source>
</evidence>
<feature type="transmembrane region" description="Helical" evidence="6">
    <location>
        <begin position="322"/>
        <end position="341"/>
    </location>
</feature>
<dbReference type="GO" id="GO:0034506">
    <property type="term" value="C:chromosome, centromeric core domain"/>
    <property type="evidence" value="ECO:0007669"/>
    <property type="project" value="TreeGrafter"/>
</dbReference>
<dbReference type="GO" id="GO:0005637">
    <property type="term" value="C:nuclear inner membrane"/>
    <property type="evidence" value="ECO:0007669"/>
    <property type="project" value="UniProtKB-SubCell"/>
</dbReference>
<protein>
    <submittedName>
        <fullName evidence="8">BQ5605_C008g05321 protein</fullName>
    </submittedName>
</protein>
<evidence type="ECO:0000256" key="2">
    <source>
        <dbReference type="ARBA" id="ARBA00022692"/>
    </source>
</evidence>
<evidence type="ECO:0000256" key="4">
    <source>
        <dbReference type="ARBA" id="ARBA00023136"/>
    </source>
</evidence>
<dbReference type="Pfam" id="PF09779">
    <property type="entry name" value="Ima1_N"/>
    <property type="match status" value="1"/>
</dbReference>
<evidence type="ECO:0000256" key="5">
    <source>
        <dbReference type="ARBA" id="ARBA00023242"/>
    </source>
</evidence>
<keyword evidence="5" id="KW-0539">Nucleus</keyword>
<sequence>MVWPWPSNHEGRLAVVDCHFCATKLDLVNANYDDARGNGKGKAVAYDRPVAVGTRRDWICGYCACRNHFDQNGVIISDEPAHHDPQLNLESFSRRATPTKSRITSSTPEKQSPFCRSCLSNQSLQIHLLASYDLDSDHPMASTSSTPTSVSNYRQSLDRRYPIVCSTCLPSVESIIKQRDYWTKTSLFGSRLRESQRAACKTGDKPTKRLSFSTILVWRVRGVLWYSIWISSVLTNAWALWDSTVSSKPCPLPVVLLLASSLLWINWDPTWLRLYRTKVLKRRRIRIQGRKLYISLQMLAYTHRLAFALWHHLKPASIVPPLYATSLALQVVFFIISLYAIRLVPRAQVRIGSSRPVILPTSPAATLTPDPLEPIESLSISSDLPALFPIHPQYPQSTPNANPGSKLPLFSTTLLRHRLQPEPKFGQPWIQASPTSLYQHPNDQDGDIEMWDAEPDPETVTEAKRWNGKRGEVIEFGKSKVRWGWNEPSSGLDEVFEERMRVDDEASPVGGEKEHSLDAKTEGRWRWLRWFGG</sequence>
<dbReference type="InterPro" id="IPR018617">
    <property type="entry name" value="Ima1_N"/>
</dbReference>
<evidence type="ECO:0000313" key="9">
    <source>
        <dbReference type="Proteomes" id="UP000249464"/>
    </source>
</evidence>
<dbReference type="GO" id="GO:0071765">
    <property type="term" value="P:nuclear inner membrane organization"/>
    <property type="evidence" value="ECO:0007669"/>
    <property type="project" value="InterPro"/>
</dbReference>
<dbReference type="InterPro" id="IPR042321">
    <property type="entry name" value="Ima1"/>
</dbReference>
<evidence type="ECO:0000256" key="3">
    <source>
        <dbReference type="ARBA" id="ARBA00022989"/>
    </source>
</evidence>
<dbReference type="PANTHER" id="PTHR28538">
    <property type="entry name" value="INTEGRAL INNER NUCLEAR MEMBRANE PROTEIN IMA1"/>
    <property type="match status" value="1"/>
</dbReference>
<name>A0A2X0MHF5_9BASI</name>
<organism evidence="8 9">
    <name type="scientific">Microbotryum silenes-dioicae</name>
    <dbReference type="NCBI Taxonomy" id="796604"/>
    <lineage>
        <taxon>Eukaryota</taxon>
        <taxon>Fungi</taxon>
        <taxon>Dikarya</taxon>
        <taxon>Basidiomycota</taxon>
        <taxon>Pucciniomycotina</taxon>
        <taxon>Microbotryomycetes</taxon>
        <taxon>Microbotryales</taxon>
        <taxon>Microbotryaceae</taxon>
        <taxon>Microbotryum</taxon>
    </lineage>
</organism>
<comment type="subcellular location">
    <subcellularLocation>
        <location evidence="1">Nucleus inner membrane</location>
        <topology evidence="1">Multi-pass membrane protein</topology>
    </subcellularLocation>
</comment>
<keyword evidence="4 6" id="KW-0472">Membrane</keyword>